<organism evidence="2 3">
    <name type="scientific">Candidatus Uhrbacteria bacterium RIFCSPHIGHO2_02_FULL_57_19</name>
    <dbReference type="NCBI Taxonomy" id="1802391"/>
    <lineage>
        <taxon>Bacteria</taxon>
        <taxon>Candidatus Uhriibacteriota</taxon>
    </lineage>
</organism>
<dbReference type="Pfam" id="PF05050">
    <property type="entry name" value="Methyltransf_21"/>
    <property type="match status" value="1"/>
</dbReference>
<dbReference type="AlphaFoldDB" id="A0A1F7U4L9"/>
<proteinExistence type="predicted"/>
<dbReference type="PANTHER" id="PTHR34203:SF15">
    <property type="entry name" value="SLL1173 PROTEIN"/>
    <property type="match status" value="1"/>
</dbReference>
<evidence type="ECO:0000313" key="2">
    <source>
        <dbReference type="EMBL" id="OGL72714.1"/>
    </source>
</evidence>
<dbReference type="Gene3D" id="3.40.50.150">
    <property type="entry name" value="Vaccinia Virus protein VP39"/>
    <property type="match status" value="1"/>
</dbReference>
<dbReference type="EMBL" id="MGDZ01000053">
    <property type="protein sequence ID" value="OGL72714.1"/>
    <property type="molecule type" value="Genomic_DNA"/>
</dbReference>
<sequence>MGKTVQKLLKIIIHFQNWPVRFLELAHLAPRRLVTLQLRNGPSFFVRPYSSDVSCLQSITRDGEYFRYFNVMPGDTVVDIGANIGSFAVFAAYNEPTSRVIAVEPVQKNFDILRKNIDCNRLANIVAVRGGISDVSGPLIFHHGKGAWFASGSLYRIEATSDSKEEAPGRTLADLFAEYGIERCDFLKMDCEGAEYKILLGCPDSVWLKIRKIALEFHNFEPGKNQFDLLDLLRSRGFRAIIPRKYERKEIGLIFGVRE</sequence>
<dbReference type="InterPro" id="IPR029063">
    <property type="entry name" value="SAM-dependent_MTases_sf"/>
</dbReference>
<gene>
    <name evidence="2" type="ORF">A3D72_00555</name>
</gene>
<dbReference type="STRING" id="1802391.A3D72_00555"/>
<dbReference type="SUPFAM" id="SSF53335">
    <property type="entry name" value="S-adenosyl-L-methionine-dependent methyltransferases"/>
    <property type="match status" value="1"/>
</dbReference>
<dbReference type="InterPro" id="IPR052514">
    <property type="entry name" value="SAM-dependent_MTase"/>
</dbReference>
<dbReference type="PANTHER" id="PTHR34203">
    <property type="entry name" value="METHYLTRANSFERASE, FKBM FAMILY PROTEIN"/>
    <property type="match status" value="1"/>
</dbReference>
<name>A0A1F7U4L9_9BACT</name>
<evidence type="ECO:0000259" key="1">
    <source>
        <dbReference type="Pfam" id="PF05050"/>
    </source>
</evidence>
<accession>A0A1F7U4L9</accession>
<feature type="domain" description="Methyltransferase FkbM" evidence="1">
    <location>
        <begin position="79"/>
        <end position="239"/>
    </location>
</feature>
<dbReference type="InterPro" id="IPR006342">
    <property type="entry name" value="FkbM_mtfrase"/>
</dbReference>
<dbReference type="NCBIfam" id="TIGR01444">
    <property type="entry name" value="fkbM_fam"/>
    <property type="match status" value="1"/>
</dbReference>
<comment type="caution">
    <text evidence="2">The sequence shown here is derived from an EMBL/GenBank/DDBJ whole genome shotgun (WGS) entry which is preliminary data.</text>
</comment>
<evidence type="ECO:0000313" key="3">
    <source>
        <dbReference type="Proteomes" id="UP000176303"/>
    </source>
</evidence>
<dbReference type="Proteomes" id="UP000176303">
    <property type="component" value="Unassembled WGS sequence"/>
</dbReference>
<protein>
    <recommendedName>
        <fullName evidence="1">Methyltransferase FkbM domain-containing protein</fullName>
    </recommendedName>
</protein>
<reference evidence="2 3" key="1">
    <citation type="journal article" date="2016" name="Nat. Commun.">
        <title>Thousands of microbial genomes shed light on interconnected biogeochemical processes in an aquifer system.</title>
        <authorList>
            <person name="Anantharaman K."/>
            <person name="Brown C.T."/>
            <person name="Hug L.A."/>
            <person name="Sharon I."/>
            <person name="Castelle C.J."/>
            <person name="Probst A.J."/>
            <person name="Thomas B.C."/>
            <person name="Singh A."/>
            <person name="Wilkins M.J."/>
            <person name="Karaoz U."/>
            <person name="Brodie E.L."/>
            <person name="Williams K.H."/>
            <person name="Hubbard S.S."/>
            <person name="Banfield J.F."/>
        </authorList>
    </citation>
    <scope>NUCLEOTIDE SEQUENCE [LARGE SCALE GENOMIC DNA]</scope>
</reference>